<proteinExistence type="predicted"/>
<dbReference type="AlphaFoldDB" id="G4CQV7"/>
<keyword evidence="3" id="KW-1185">Reference proteome</keyword>
<reference evidence="2 3" key="1">
    <citation type="submission" date="2011-06" db="EMBL/GenBank/DDBJ databases">
        <authorList>
            <person name="Muzny D."/>
            <person name="Qin X."/>
            <person name="Deng J."/>
            <person name="Jiang H."/>
            <person name="Liu Y."/>
            <person name="Qu J."/>
            <person name="Song X.-Z."/>
            <person name="Zhang L."/>
            <person name="Thornton R."/>
            <person name="Coyle M."/>
            <person name="Francisco L."/>
            <person name="Jackson L."/>
            <person name="Javaid M."/>
            <person name="Korchina V."/>
            <person name="Kovar C."/>
            <person name="Mata R."/>
            <person name="Mathew T."/>
            <person name="Ngo R."/>
            <person name="Nguyen L."/>
            <person name="Nguyen N."/>
            <person name="Okwuonu G."/>
            <person name="Ongeri F."/>
            <person name="Pham C."/>
            <person name="Simmons D."/>
            <person name="Wilczek-Boney K."/>
            <person name="Hale W."/>
            <person name="Jakkamsetti A."/>
            <person name="Pham P."/>
            <person name="Ruth R."/>
            <person name="San Lucas F."/>
            <person name="Warren J."/>
            <person name="Zhang J."/>
            <person name="Zhao Z."/>
            <person name="Zhou C."/>
            <person name="Zhu D."/>
            <person name="Lee S."/>
            <person name="Bess C."/>
            <person name="Blankenburg K."/>
            <person name="Forbes L."/>
            <person name="Fu Q."/>
            <person name="Gubbala S."/>
            <person name="Hirani K."/>
            <person name="Jayaseelan J.C."/>
            <person name="Lara F."/>
            <person name="Munidasa M."/>
            <person name="Palculict T."/>
            <person name="Patil S."/>
            <person name="Pu L.-L."/>
            <person name="Saada N."/>
            <person name="Tang L."/>
            <person name="Weissenberger G."/>
            <person name="Zhu Y."/>
            <person name="Hemphill L."/>
            <person name="Shang Y."/>
            <person name="Youmans B."/>
            <person name="Ayvaz T."/>
            <person name="Ross M."/>
            <person name="Santibanez J."/>
            <person name="Aqrawi P."/>
            <person name="Gross S."/>
            <person name="Joshi V."/>
            <person name="Fowler G."/>
            <person name="Nazareth L."/>
            <person name="Reid J."/>
            <person name="Worley K."/>
            <person name="Petrosino J."/>
            <person name="Highlander S."/>
            <person name="Gibbs R."/>
        </authorList>
    </citation>
    <scope>NUCLEOTIDE SEQUENCE [LARGE SCALE GENOMIC DNA]</scope>
    <source>
        <strain evidence="2 3">9715</strain>
    </source>
</reference>
<protein>
    <submittedName>
        <fullName evidence="2">Uncharacterized protein</fullName>
    </submittedName>
</protein>
<evidence type="ECO:0000313" key="3">
    <source>
        <dbReference type="Proteomes" id="UP000005336"/>
    </source>
</evidence>
<dbReference type="EMBL" id="AGAZ01000052">
    <property type="protein sequence ID" value="EGZ46103.1"/>
    <property type="molecule type" value="Genomic_DNA"/>
</dbReference>
<dbReference type="Proteomes" id="UP000005336">
    <property type="component" value="Unassembled WGS sequence"/>
</dbReference>
<accession>G4CQV7</accession>
<dbReference type="HOGENOM" id="CLU_3273334_0_0_4"/>
<feature type="region of interest" description="Disordered" evidence="1">
    <location>
        <begin position="19"/>
        <end position="41"/>
    </location>
</feature>
<evidence type="ECO:0000256" key="1">
    <source>
        <dbReference type="SAM" id="MobiDB-lite"/>
    </source>
</evidence>
<feature type="compositionally biased region" description="Polar residues" evidence="1">
    <location>
        <begin position="20"/>
        <end position="41"/>
    </location>
</feature>
<evidence type="ECO:0000313" key="2">
    <source>
        <dbReference type="EMBL" id="EGZ46103.1"/>
    </source>
</evidence>
<name>G4CQV7_9NEIS</name>
<comment type="caution">
    <text evidence="2">The sequence shown here is derived from an EMBL/GenBank/DDBJ whole genome shotgun (WGS) entry which is preliminary data.</text>
</comment>
<organism evidence="2 3">
    <name type="scientific">Neisseria wadsworthii 9715</name>
    <dbReference type="NCBI Taxonomy" id="1030841"/>
    <lineage>
        <taxon>Bacteria</taxon>
        <taxon>Pseudomonadati</taxon>
        <taxon>Pseudomonadota</taxon>
        <taxon>Betaproteobacteria</taxon>
        <taxon>Neisseriales</taxon>
        <taxon>Neisseriaceae</taxon>
        <taxon>Neisseria</taxon>
    </lineage>
</organism>
<sequence length="41" mass="4712">MPDKPKVPELLSGTPYVMKNITNKPTTNRPNLMSQKFSDRH</sequence>
<gene>
    <name evidence="2" type="ORF">HMPREF9370_1467</name>
</gene>